<dbReference type="KEGG" id="ery:CP97_14755"/>
<keyword evidence="2" id="KW-1185">Reference proteome</keyword>
<dbReference type="Proteomes" id="UP000059113">
    <property type="component" value="Chromosome"/>
</dbReference>
<protein>
    <submittedName>
        <fullName evidence="1">Uncharacterized protein</fullName>
    </submittedName>
</protein>
<evidence type="ECO:0000313" key="2">
    <source>
        <dbReference type="Proteomes" id="UP000059113"/>
    </source>
</evidence>
<dbReference type="STRING" id="1648404.CP97_14755"/>
<reference evidence="1 2" key="1">
    <citation type="journal article" date="2015" name="Int. J. Syst. Evol. Microbiol.">
        <title>Erythrobacter atlanticus sp. nov., a bacterium from ocean sediment able to degrade polycyclic aromatic hydrocarbons.</title>
        <authorList>
            <person name="Zhuang L."/>
            <person name="Liu Y."/>
            <person name="Wang L."/>
            <person name="Wang W."/>
            <person name="Shao Z."/>
        </authorList>
    </citation>
    <scope>NUCLEOTIDE SEQUENCE [LARGE SCALE GENOMIC DNA]</scope>
    <source>
        <strain evidence="2">s21-N3</strain>
    </source>
</reference>
<sequence>MKAMSDPVAKLTEKEKKTLRLLLAVHGPRQLQANLIFRSTR</sequence>
<dbReference type="EMBL" id="CP011310">
    <property type="protein sequence ID" value="ANC50441.1"/>
    <property type="molecule type" value="Genomic_DNA"/>
</dbReference>
<organism evidence="1 2">
    <name type="scientific">Aurantiacibacter atlanticus</name>
    <dbReference type="NCBI Taxonomy" id="1648404"/>
    <lineage>
        <taxon>Bacteria</taxon>
        <taxon>Pseudomonadati</taxon>
        <taxon>Pseudomonadota</taxon>
        <taxon>Alphaproteobacteria</taxon>
        <taxon>Sphingomonadales</taxon>
        <taxon>Erythrobacteraceae</taxon>
        <taxon>Aurantiacibacter</taxon>
    </lineage>
</organism>
<dbReference type="AlphaFoldDB" id="A0A161I474"/>
<accession>A0A161I474</accession>
<evidence type="ECO:0000313" key="1">
    <source>
        <dbReference type="EMBL" id="ANC50441.1"/>
    </source>
</evidence>
<gene>
    <name evidence="1" type="ORF">CP97_14755</name>
</gene>
<name>A0A161I474_9SPHN</name>
<reference evidence="2" key="2">
    <citation type="submission" date="2015-04" db="EMBL/GenBank/DDBJ databases">
        <title>The complete genome sequence of Erythrobacter sp. s21-N3.</title>
        <authorList>
            <person name="Zhuang L."/>
            <person name="Liu Y."/>
            <person name="Shao Z."/>
        </authorList>
    </citation>
    <scope>NUCLEOTIDE SEQUENCE [LARGE SCALE GENOMIC DNA]</scope>
    <source>
        <strain evidence="2">s21-N3</strain>
    </source>
</reference>
<proteinExistence type="predicted"/>